<reference evidence="5 6" key="1">
    <citation type="submission" date="2019-02" db="EMBL/GenBank/DDBJ databases">
        <title>Deep-cultivation of Planctomycetes and their phenomic and genomic characterization uncovers novel biology.</title>
        <authorList>
            <person name="Wiegand S."/>
            <person name="Jogler M."/>
            <person name="Boedeker C."/>
            <person name="Pinto D."/>
            <person name="Vollmers J."/>
            <person name="Rivas-Marin E."/>
            <person name="Kohn T."/>
            <person name="Peeters S.H."/>
            <person name="Heuer A."/>
            <person name="Rast P."/>
            <person name="Oberbeckmann S."/>
            <person name="Bunk B."/>
            <person name="Jeske O."/>
            <person name="Meyerdierks A."/>
            <person name="Storesund J.E."/>
            <person name="Kallscheuer N."/>
            <person name="Luecker S."/>
            <person name="Lage O.M."/>
            <person name="Pohl T."/>
            <person name="Merkel B.J."/>
            <person name="Hornburger P."/>
            <person name="Mueller R.-W."/>
            <person name="Bruemmer F."/>
            <person name="Labrenz M."/>
            <person name="Spormann A.M."/>
            <person name="Op den Camp H."/>
            <person name="Overmann J."/>
            <person name="Amann R."/>
            <person name="Jetten M.S.M."/>
            <person name="Mascher T."/>
            <person name="Medema M.H."/>
            <person name="Devos D.P."/>
            <person name="Kaster A.-K."/>
            <person name="Ovreas L."/>
            <person name="Rohde M."/>
            <person name="Galperin M.Y."/>
            <person name="Jogler C."/>
        </authorList>
    </citation>
    <scope>NUCLEOTIDE SEQUENCE [LARGE SCALE GENOMIC DNA]</scope>
    <source>
        <strain evidence="5 6">Mal48</strain>
    </source>
</reference>
<organism evidence="5 6">
    <name type="scientific">Thalassoglobus polymorphus</name>
    <dbReference type="NCBI Taxonomy" id="2527994"/>
    <lineage>
        <taxon>Bacteria</taxon>
        <taxon>Pseudomonadati</taxon>
        <taxon>Planctomycetota</taxon>
        <taxon>Planctomycetia</taxon>
        <taxon>Planctomycetales</taxon>
        <taxon>Planctomycetaceae</taxon>
        <taxon>Thalassoglobus</taxon>
    </lineage>
</organism>
<dbReference type="KEGG" id="tpol:Mal48_08920"/>
<dbReference type="GO" id="GO:0008745">
    <property type="term" value="F:N-acetylmuramoyl-L-alanine amidase activity"/>
    <property type="evidence" value="ECO:0007669"/>
    <property type="project" value="InterPro"/>
</dbReference>
<dbReference type="GO" id="GO:0009253">
    <property type="term" value="P:peptidoglycan catabolic process"/>
    <property type="evidence" value="ECO:0007669"/>
    <property type="project" value="InterPro"/>
</dbReference>
<dbReference type="EMBL" id="CP036267">
    <property type="protein sequence ID" value="QDT31657.1"/>
    <property type="molecule type" value="Genomic_DNA"/>
</dbReference>
<gene>
    <name evidence="5" type="ORF">Mal48_08920</name>
</gene>
<dbReference type="Gene3D" id="3.40.80.10">
    <property type="entry name" value="Peptidoglycan recognition protein-like"/>
    <property type="match status" value="1"/>
</dbReference>
<feature type="domain" description="Peptidoglycan recognition protein family" evidence="4">
    <location>
        <begin position="55"/>
        <end position="184"/>
    </location>
</feature>
<accession>A0A517QJC8</accession>
<proteinExistence type="inferred from homology"/>
<evidence type="ECO:0000313" key="5">
    <source>
        <dbReference type="EMBL" id="QDT31657.1"/>
    </source>
</evidence>
<feature type="domain" description="N-acetylmuramoyl-L-alanine amidase" evidence="3">
    <location>
        <begin position="50"/>
        <end position="190"/>
    </location>
</feature>
<keyword evidence="6" id="KW-1185">Reference proteome</keyword>
<name>A0A517QJC8_9PLAN</name>
<evidence type="ECO:0000256" key="1">
    <source>
        <dbReference type="ARBA" id="ARBA00007553"/>
    </source>
</evidence>
<dbReference type="PANTHER" id="PTHR11022:SF41">
    <property type="entry name" value="PEPTIDOGLYCAN-RECOGNITION PROTEIN LC-RELATED"/>
    <property type="match status" value="1"/>
</dbReference>
<dbReference type="Pfam" id="PF01510">
    <property type="entry name" value="Amidase_2"/>
    <property type="match status" value="1"/>
</dbReference>
<dbReference type="RefSeq" id="WP_197442037.1">
    <property type="nucleotide sequence ID" value="NZ_CP036267.1"/>
</dbReference>
<dbReference type="InterPro" id="IPR036505">
    <property type="entry name" value="Amidase/PGRP_sf"/>
</dbReference>
<evidence type="ECO:0000256" key="2">
    <source>
        <dbReference type="SAM" id="MobiDB-lite"/>
    </source>
</evidence>
<dbReference type="SUPFAM" id="SSF55846">
    <property type="entry name" value="N-acetylmuramoyl-L-alanine amidase-like"/>
    <property type="match status" value="1"/>
</dbReference>
<dbReference type="SMART" id="SM00644">
    <property type="entry name" value="Ami_2"/>
    <property type="match status" value="1"/>
</dbReference>
<feature type="compositionally biased region" description="Polar residues" evidence="2">
    <location>
        <begin position="244"/>
        <end position="253"/>
    </location>
</feature>
<dbReference type="AlphaFoldDB" id="A0A517QJC8"/>
<evidence type="ECO:0000259" key="3">
    <source>
        <dbReference type="SMART" id="SM00644"/>
    </source>
</evidence>
<dbReference type="Proteomes" id="UP000315724">
    <property type="component" value="Chromosome"/>
</dbReference>
<dbReference type="SMART" id="SM00701">
    <property type="entry name" value="PGRP"/>
    <property type="match status" value="1"/>
</dbReference>
<evidence type="ECO:0000313" key="6">
    <source>
        <dbReference type="Proteomes" id="UP000315724"/>
    </source>
</evidence>
<dbReference type="PANTHER" id="PTHR11022">
    <property type="entry name" value="PEPTIDOGLYCAN RECOGNITION PROTEIN"/>
    <property type="match status" value="1"/>
</dbReference>
<protein>
    <submittedName>
        <fullName evidence="5">N-acetylmuramoyl-L-alanine amidase</fullName>
    </submittedName>
</protein>
<dbReference type="GO" id="GO:0008270">
    <property type="term" value="F:zinc ion binding"/>
    <property type="evidence" value="ECO:0007669"/>
    <property type="project" value="InterPro"/>
</dbReference>
<comment type="similarity">
    <text evidence="1">Belongs to the N-acetylmuramoyl-L-alanine amidase 2 family.</text>
</comment>
<sequence>MTACTDHIRTSTCVAFYAIHLMAICGCAESPQKKQQEVSSASTVIEEQTYLETDEPVRTWKYLVIHHTATSSGSVESIDQAHSLRRDASGNPWRGIGYHFLIGNGNGMEDGEVQATFRWRDQLSGAHAGDRQFNNFGIGICLVGNFEETGPTPAQVKAVSELISQLKYQFRITEEQILKHGDLKATACPGRLFPFRKIASIPPAGPQLVEGGKRSRFVPLESKHTEGIHNVAAIQRSRSKQRPSTKSQTDGTR</sequence>
<dbReference type="InterPro" id="IPR015510">
    <property type="entry name" value="PGRP"/>
</dbReference>
<dbReference type="InterPro" id="IPR006619">
    <property type="entry name" value="PGRP_domain_met/bac"/>
</dbReference>
<dbReference type="CDD" id="cd06583">
    <property type="entry name" value="PGRP"/>
    <property type="match status" value="1"/>
</dbReference>
<dbReference type="InterPro" id="IPR002502">
    <property type="entry name" value="Amidase_domain"/>
</dbReference>
<evidence type="ECO:0000259" key="4">
    <source>
        <dbReference type="SMART" id="SM00701"/>
    </source>
</evidence>
<feature type="region of interest" description="Disordered" evidence="2">
    <location>
        <begin position="230"/>
        <end position="253"/>
    </location>
</feature>